<proteinExistence type="predicted"/>
<keyword evidence="2" id="KW-1185">Reference proteome</keyword>
<sequence>MDKKIEPTPKRKYLRLILDYKPSPLELLVFALYNEYHQAPKLLSPGHPALEKFSPIVQKHYQQIRGPHVHNLVLPKYNLQVTNHNWLLLVSSVEINNAFPVFNRPRILPNKWRDVQLTNMIPALIFASQLQKVLALHPPETWLQYFQPPLSRTHHANP</sequence>
<dbReference type="Proteomes" id="UP001234297">
    <property type="component" value="Chromosome 8"/>
</dbReference>
<reference evidence="1 2" key="1">
    <citation type="journal article" date="2022" name="Hortic Res">
        <title>A haplotype resolved chromosomal level avocado genome allows analysis of novel avocado genes.</title>
        <authorList>
            <person name="Nath O."/>
            <person name="Fletcher S.J."/>
            <person name="Hayward A."/>
            <person name="Shaw L.M."/>
            <person name="Masouleh A.K."/>
            <person name="Furtado A."/>
            <person name="Henry R.J."/>
            <person name="Mitter N."/>
        </authorList>
    </citation>
    <scope>NUCLEOTIDE SEQUENCE [LARGE SCALE GENOMIC DNA]</scope>
    <source>
        <strain evidence="2">cv. Hass</strain>
    </source>
</reference>
<gene>
    <name evidence="1" type="ORF">MRB53_026283</name>
</gene>
<organism evidence="1 2">
    <name type="scientific">Persea americana</name>
    <name type="common">Avocado</name>
    <dbReference type="NCBI Taxonomy" id="3435"/>
    <lineage>
        <taxon>Eukaryota</taxon>
        <taxon>Viridiplantae</taxon>
        <taxon>Streptophyta</taxon>
        <taxon>Embryophyta</taxon>
        <taxon>Tracheophyta</taxon>
        <taxon>Spermatophyta</taxon>
        <taxon>Magnoliopsida</taxon>
        <taxon>Magnoliidae</taxon>
        <taxon>Laurales</taxon>
        <taxon>Lauraceae</taxon>
        <taxon>Persea</taxon>
    </lineage>
</organism>
<accession>A0ACC2LHS4</accession>
<protein>
    <submittedName>
        <fullName evidence="1">Uncharacterized protein</fullName>
    </submittedName>
</protein>
<comment type="caution">
    <text evidence="1">The sequence shown here is derived from an EMBL/GenBank/DDBJ whole genome shotgun (WGS) entry which is preliminary data.</text>
</comment>
<evidence type="ECO:0000313" key="2">
    <source>
        <dbReference type="Proteomes" id="UP001234297"/>
    </source>
</evidence>
<evidence type="ECO:0000313" key="1">
    <source>
        <dbReference type="EMBL" id="KAJ8632947.1"/>
    </source>
</evidence>
<dbReference type="EMBL" id="CM056816">
    <property type="protein sequence ID" value="KAJ8632947.1"/>
    <property type="molecule type" value="Genomic_DNA"/>
</dbReference>
<name>A0ACC2LHS4_PERAE</name>